<gene>
    <name evidence="3" type="ORF">PCON_11182</name>
</gene>
<proteinExistence type="predicted"/>
<protein>
    <submittedName>
        <fullName evidence="3">Uncharacterized protein</fullName>
    </submittedName>
</protein>
<organism evidence="3 4">
    <name type="scientific">Pyronema omphalodes (strain CBS 100304)</name>
    <name type="common">Pyronema confluens</name>
    <dbReference type="NCBI Taxonomy" id="1076935"/>
    <lineage>
        <taxon>Eukaryota</taxon>
        <taxon>Fungi</taxon>
        <taxon>Dikarya</taxon>
        <taxon>Ascomycota</taxon>
        <taxon>Pezizomycotina</taxon>
        <taxon>Pezizomycetes</taxon>
        <taxon>Pezizales</taxon>
        <taxon>Pyronemataceae</taxon>
        <taxon>Pyronema</taxon>
    </lineage>
</organism>
<dbReference type="InterPro" id="IPR039899">
    <property type="entry name" value="BET1_SNARE"/>
</dbReference>
<dbReference type="EMBL" id="HF935629">
    <property type="protein sequence ID" value="CCX31659.1"/>
    <property type="molecule type" value="Genomic_DNA"/>
</dbReference>
<reference evidence="3 4" key="1">
    <citation type="journal article" date="2013" name="PLoS Genet.">
        <title>The genome and development-dependent transcriptomes of Pyronema confluens: a window into fungal evolution.</title>
        <authorList>
            <person name="Traeger S."/>
            <person name="Altegoer F."/>
            <person name="Freitag M."/>
            <person name="Gabaldon T."/>
            <person name="Kempken F."/>
            <person name="Kumar A."/>
            <person name="Marcet-Houben M."/>
            <person name="Poggeler S."/>
            <person name="Stajich J.E."/>
            <person name="Nowrousian M."/>
        </authorList>
    </citation>
    <scope>NUCLEOTIDE SEQUENCE [LARGE SCALE GENOMIC DNA]</scope>
    <source>
        <strain evidence="4">CBS 100304</strain>
        <tissue evidence="3">Vegetative mycelium</tissue>
    </source>
</reference>
<comment type="subcellular location">
    <subcellularLocation>
        <location evidence="1">Endomembrane system</location>
        <topology evidence="1">Single-pass type IV membrane protein</topology>
    </subcellularLocation>
</comment>
<accession>U4LHQ5</accession>
<dbReference type="OrthoDB" id="3063237at2759"/>
<keyword evidence="2" id="KW-0812">Transmembrane</keyword>
<dbReference type="STRING" id="1076935.U4LHQ5"/>
<dbReference type="GO" id="GO:0012505">
    <property type="term" value="C:endomembrane system"/>
    <property type="evidence" value="ECO:0007669"/>
    <property type="project" value="UniProtKB-SubCell"/>
</dbReference>
<dbReference type="AlphaFoldDB" id="U4LHQ5"/>
<keyword evidence="2" id="KW-0472">Membrane</keyword>
<evidence type="ECO:0000256" key="1">
    <source>
        <dbReference type="ARBA" id="ARBA00046280"/>
    </source>
</evidence>
<evidence type="ECO:0000313" key="4">
    <source>
        <dbReference type="Proteomes" id="UP000018144"/>
    </source>
</evidence>
<dbReference type="OMA" id="IDIHDNA"/>
<feature type="transmembrane region" description="Helical" evidence="2">
    <location>
        <begin position="75"/>
        <end position="94"/>
    </location>
</feature>
<sequence length="102" mass="11010">MDIMAYERERQNNALLESLRTKVNALHEVTVDIRNSAQDHSLIENTSNVFGNLGSGLRGSLGRVRVMGASGTKLSTLKLAGIIVGSVIGLWWIWGWMAGGAA</sequence>
<keyword evidence="4" id="KW-1185">Reference proteome</keyword>
<name>U4LHQ5_PYROM</name>
<keyword evidence="2" id="KW-1133">Transmembrane helix</keyword>
<dbReference type="CDD" id="cd15853">
    <property type="entry name" value="SNARE_Bet1"/>
    <property type="match status" value="1"/>
</dbReference>
<dbReference type="Proteomes" id="UP000018144">
    <property type="component" value="Unassembled WGS sequence"/>
</dbReference>
<evidence type="ECO:0000313" key="3">
    <source>
        <dbReference type="EMBL" id="CCX31659.1"/>
    </source>
</evidence>
<dbReference type="eggNOG" id="ENOG502S73N">
    <property type="taxonomic scope" value="Eukaryota"/>
</dbReference>
<evidence type="ECO:0000256" key="2">
    <source>
        <dbReference type="SAM" id="Phobius"/>
    </source>
</evidence>